<keyword evidence="25" id="KW-1185">Reference proteome</keyword>
<dbReference type="NCBIfam" id="TIGR00604">
    <property type="entry name" value="rad3"/>
    <property type="match status" value="1"/>
</dbReference>
<comment type="cofactor">
    <cofactor evidence="1">
        <name>[4Fe-4S] cluster</name>
        <dbReference type="ChEBI" id="CHEBI:49883"/>
    </cofactor>
</comment>
<evidence type="ECO:0000256" key="17">
    <source>
        <dbReference type="ARBA" id="ARBA00029709"/>
    </source>
</evidence>
<dbReference type="InterPro" id="IPR042493">
    <property type="entry name" value="XPD_DNA_FeS"/>
</dbReference>
<dbReference type="SMART" id="SM00488">
    <property type="entry name" value="DEXDc2"/>
    <property type="match status" value="1"/>
</dbReference>
<dbReference type="GO" id="GO:0034085">
    <property type="term" value="P:establishment of sister chromatid cohesion"/>
    <property type="evidence" value="ECO:0007669"/>
    <property type="project" value="TreeGrafter"/>
</dbReference>
<evidence type="ECO:0000256" key="21">
    <source>
        <dbReference type="ARBA" id="ARBA00045702"/>
    </source>
</evidence>
<dbReference type="Gene3D" id="1.10.275.40">
    <property type="match status" value="1"/>
</dbReference>
<comment type="similarity">
    <text evidence="3">Belongs to the DEAD box helicase family. DEAH subfamily. DDX11/CHL1 sub-subfamily.</text>
</comment>
<keyword evidence="11" id="KW-0408">Iron</keyword>
<comment type="caution">
    <text evidence="24">The sequence shown here is derived from an EMBL/GenBank/DDBJ whole genome shotgun (WGS) entry which is preliminary data.</text>
</comment>
<evidence type="ECO:0000259" key="23">
    <source>
        <dbReference type="PROSITE" id="PS51193"/>
    </source>
</evidence>
<evidence type="ECO:0000256" key="16">
    <source>
        <dbReference type="ARBA" id="ARBA00023306"/>
    </source>
</evidence>
<dbReference type="PANTHER" id="PTHR11472:SF41">
    <property type="entry name" value="ATP-DEPENDENT DNA HELICASE DDX11-RELATED"/>
    <property type="match status" value="1"/>
</dbReference>
<keyword evidence="7" id="KW-0547">Nucleotide-binding</keyword>
<dbReference type="FunCoup" id="K0KHY6">
    <property type="interactions" value="1014"/>
</dbReference>
<comment type="catalytic activity">
    <reaction evidence="22">
        <text>ATP + H2O = ADP + phosphate + H(+)</text>
        <dbReference type="Rhea" id="RHEA:13065"/>
        <dbReference type="ChEBI" id="CHEBI:15377"/>
        <dbReference type="ChEBI" id="CHEBI:15378"/>
        <dbReference type="ChEBI" id="CHEBI:30616"/>
        <dbReference type="ChEBI" id="CHEBI:43474"/>
        <dbReference type="ChEBI" id="CHEBI:456216"/>
        <dbReference type="EC" id="5.6.2.3"/>
    </reaction>
</comment>
<dbReference type="PROSITE" id="PS51193">
    <property type="entry name" value="HELICASE_ATP_BIND_2"/>
    <property type="match status" value="1"/>
</dbReference>
<dbReference type="Proteomes" id="UP000009328">
    <property type="component" value="Unassembled WGS sequence"/>
</dbReference>
<evidence type="ECO:0000256" key="1">
    <source>
        <dbReference type="ARBA" id="ARBA00001966"/>
    </source>
</evidence>
<keyword evidence="13" id="KW-0238">DNA-binding</keyword>
<dbReference type="GO" id="GO:0016887">
    <property type="term" value="F:ATP hydrolysis activity"/>
    <property type="evidence" value="ECO:0007669"/>
    <property type="project" value="RHEA"/>
</dbReference>
<feature type="domain" description="Helicase ATP-binding" evidence="23">
    <location>
        <begin position="8"/>
        <end position="425"/>
    </location>
</feature>
<evidence type="ECO:0000256" key="14">
    <source>
        <dbReference type="ARBA" id="ARBA00023235"/>
    </source>
</evidence>
<evidence type="ECO:0000256" key="4">
    <source>
        <dbReference type="ARBA" id="ARBA00016387"/>
    </source>
</evidence>
<dbReference type="InterPro" id="IPR045028">
    <property type="entry name" value="DinG/Rad3-like"/>
</dbReference>
<accession>K0KHY6</accession>
<keyword evidence="16" id="KW-0131">Cell cycle</keyword>
<dbReference type="GO" id="GO:0043139">
    <property type="term" value="F:5'-3' DNA helicase activity"/>
    <property type="evidence" value="ECO:0007669"/>
    <property type="project" value="UniProtKB-EC"/>
</dbReference>
<dbReference type="InterPro" id="IPR006555">
    <property type="entry name" value="ATP-dep_Helicase_C"/>
</dbReference>
<organism evidence="24 25">
    <name type="scientific">Wickerhamomyces ciferrii (strain ATCC 14091 / BCRC 22168 / CBS 111 / JCM 3599 / NBRC 0793 / NRRL Y-1031 F-60-10)</name>
    <name type="common">Yeast</name>
    <name type="synonym">Pichia ciferrii</name>
    <dbReference type="NCBI Taxonomy" id="1206466"/>
    <lineage>
        <taxon>Eukaryota</taxon>
        <taxon>Fungi</taxon>
        <taxon>Dikarya</taxon>
        <taxon>Ascomycota</taxon>
        <taxon>Saccharomycotina</taxon>
        <taxon>Saccharomycetes</taxon>
        <taxon>Phaffomycetales</taxon>
        <taxon>Wickerhamomycetaceae</taxon>
        <taxon>Wickerhamomyces</taxon>
    </lineage>
</organism>
<comment type="function">
    <text evidence="21">ATP-dependent DNA helicase important for chromosome transmission and normal cell cycle progression in G(2)/M. May have a role in changing DNA topology to allow the loading of proteins involved in maintaining sister chromatid cohesion in the vicinity of the centromeres. Has a specific role in chromosome segregation during meiosis II.</text>
</comment>
<evidence type="ECO:0000256" key="13">
    <source>
        <dbReference type="ARBA" id="ARBA00023125"/>
    </source>
</evidence>
<dbReference type="HOGENOM" id="CLU_006515_2_0_1"/>
<dbReference type="InterPro" id="IPR006554">
    <property type="entry name" value="Helicase-like_DEXD_c2"/>
</dbReference>
<evidence type="ECO:0000313" key="25">
    <source>
        <dbReference type="Proteomes" id="UP000009328"/>
    </source>
</evidence>
<dbReference type="GO" id="GO:0051536">
    <property type="term" value="F:iron-sulfur cluster binding"/>
    <property type="evidence" value="ECO:0007669"/>
    <property type="project" value="UniProtKB-KW"/>
</dbReference>
<dbReference type="GO" id="GO:0006139">
    <property type="term" value="P:nucleobase-containing compound metabolic process"/>
    <property type="evidence" value="ECO:0007669"/>
    <property type="project" value="InterPro"/>
</dbReference>
<evidence type="ECO:0000313" key="24">
    <source>
        <dbReference type="EMBL" id="CCH41762.1"/>
    </source>
</evidence>
<evidence type="ECO:0000256" key="12">
    <source>
        <dbReference type="ARBA" id="ARBA00023014"/>
    </source>
</evidence>
<evidence type="ECO:0000256" key="9">
    <source>
        <dbReference type="ARBA" id="ARBA00022806"/>
    </source>
</evidence>
<keyword evidence="8 24" id="KW-0378">Hydrolase</keyword>
<evidence type="ECO:0000256" key="15">
    <source>
        <dbReference type="ARBA" id="ARBA00023242"/>
    </source>
</evidence>
<reference evidence="24 25" key="1">
    <citation type="journal article" date="2012" name="Eukaryot. Cell">
        <title>Draft genome sequence of Wickerhamomyces ciferrii NRRL Y-1031 F-60-10.</title>
        <authorList>
            <person name="Schneider J."/>
            <person name="Andrea H."/>
            <person name="Blom J."/>
            <person name="Jaenicke S."/>
            <person name="Ruckert C."/>
            <person name="Schorsch C."/>
            <person name="Szczepanowski R."/>
            <person name="Farwick M."/>
            <person name="Goesmann A."/>
            <person name="Puhler A."/>
            <person name="Schaffer S."/>
            <person name="Tauch A."/>
            <person name="Kohler T."/>
            <person name="Brinkrolf K."/>
        </authorList>
    </citation>
    <scope>NUCLEOTIDE SEQUENCE [LARGE SCALE GENOMIC DNA]</scope>
    <source>
        <strain evidence="25">ATCC 14091 / BCRC 22168 / CBS 111 / JCM 3599 / NBRC 0793 / NRRL Y-1031 F-60-10</strain>
    </source>
</reference>
<dbReference type="STRING" id="1206466.K0KHY6"/>
<dbReference type="Pfam" id="PF06733">
    <property type="entry name" value="DEAD_2"/>
    <property type="match status" value="1"/>
</dbReference>
<dbReference type="GO" id="GO:0003677">
    <property type="term" value="F:DNA binding"/>
    <property type="evidence" value="ECO:0007669"/>
    <property type="project" value="UniProtKB-KW"/>
</dbReference>
<evidence type="ECO:0000256" key="2">
    <source>
        <dbReference type="ARBA" id="ARBA00004123"/>
    </source>
</evidence>
<dbReference type="InterPro" id="IPR014013">
    <property type="entry name" value="Helic_SF1/SF2_ATP-bd_DinG/Rad3"/>
</dbReference>
<keyword evidence="9" id="KW-0347">Helicase</keyword>
<gene>
    <name evidence="24" type="primary">CHL1</name>
    <name evidence="24" type="ORF">BN7_1301</name>
</gene>
<dbReference type="EC" id="5.6.2.3" evidence="18"/>
<dbReference type="GO" id="GO:0005634">
    <property type="term" value="C:nucleus"/>
    <property type="evidence" value="ECO:0007669"/>
    <property type="project" value="UniProtKB-SubCell"/>
</dbReference>
<evidence type="ECO:0000256" key="11">
    <source>
        <dbReference type="ARBA" id="ARBA00023004"/>
    </source>
</evidence>
<keyword evidence="12" id="KW-0411">Iron-sulfur</keyword>
<evidence type="ECO:0000256" key="7">
    <source>
        <dbReference type="ARBA" id="ARBA00022741"/>
    </source>
</evidence>
<evidence type="ECO:0000256" key="8">
    <source>
        <dbReference type="ARBA" id="ARBA00022801"/>
    </source>
</evidence>
<dbReference type="InterPro" id="IPR010614">
    <property type="entry name" value="RAD3-like_helicase_DEAD"/>
</dbReference>
<dbReference type="PANTHER" id="PTHR11472">
    <property type="entry name" value="DNA REPAIR DEAD HELICASE RAD3/XP-D SUBFAMILY MEMBER"/>
    <property type="match status" value="1"/>
</dbReference>
<evidence type="ECO:0000256" key="18">
    <source>
        <dbReference type="ARBA" id="ARBA00044969"/>
    </source>
</evidence>
<evidence type="ECO:0000256" key="20">
    <source>
        <dbReference type="ARBA" id="ARBA00045008"/>
    </source>
</evidence>
<dbReference type="AlphaFoldDB" id="K0KHY6"/>
<evidence type="ECO:0000256" key="6">
    <source>
        <dbReference type="ARBA" id="ARBA00022723"/>
    </source>
</evidence>
<dbReference type="Gene3D" id="3.40.50.300">
    <property type="entry name" value="P-loop containing nucleotide triphosphate hydrolases"/>
    <property type="match status" value="3"/>
</dbReference>
<proteinExistence type="inferred from homology"/>
<dbReference type="InParanoid" id="K0KHY6"/>
<keyword evidence="14" id="KW-0413">Isomerase</keyword>
<dbReference type="Pfam" id="PF13307">
    <property type="entry name" value="Helicase_C_2"/>
    <property type="match status" value="1"/>
</dbReference>
<dbReference type="eggNOG" id="KOG1133">
    <property type="taxonomic scope" value="Eukaryota"/>
</dbReference>
<comment type="subcellular location">
    <subcellularLocation>
        <location evidence="2">Nucleus</location>
    </subcellularLocation>
</comment>
<protein>
    <recommendedName>
        <fullName evidence="5">ATP-dependent DNA helicase CHL1</fullName>
        <ecNumber evidence="18">5.6.2.3</ecNumber>
    </recommendedName>
    <alternativeName>
        <fullName evidence="4">ATP-dependent DNA helicase chl1</fullName>
    </alternativeName>
    <alternativeName>
        <fullName evidence="17">Chromosome loss protein 1</fullName>
    </alternativeName>
    <alternativeName>
        <fullName evidence="19 20">DNA 5'-3' helicase CHL1</fullName>
    </alternativeName>
</protein>
<evidence type="ECO:0000256" key="22">
    <source>
        <dbReference type="ARBA" id="ARBA00048954"/>
    </source>
</evidence>
<dbReference type="GO" id="GO:0046872">
    <property type="term" value="F:metal ion binding"/>
    <property type="evidence" value="ECO:0007669"/>
    <property type="project" value="UniProtKB-KW"/>
</dbReference>
<keyword evidence="10" id="KW-0067">ATP-binding</keyword>
<evidence type="ECO:0000256" key="5">
    <source>
        <dbReference type="ARBA" id="ARBA00017386"/>
    </source>
</evidence>
<dbReference type="InterPro" id="IPR013020">
    <property type="entry name" value="Rad3/Chl1-like"/>
</dbReference>
<name>K0KHY6_WICCF</name>
<dbReference type="SMART" id="SM00491">
    <property type="entry name" value="HELICc2"/>
    <property type="match status" value="1"/>
</dbReference>
<keyword evidence="15" id="KW-0539">Nucleus</keyword>
<evidence type="ECO:0000256" key="19">
    <source>
        <dbReference type="ARBA" id="ARBA00044998"/>
    </source>
</evidence>
<evidence type="ECO:0000256" key="10">
    <source>
        <dbReference type="ARBA" id="ARBA00022840"/>
    </source>
</evidence>
<keyword evidence="6" id="KW-0479">Metal-binding</keyword>
<evidence type="ECO:0000256" key="3">
    <source>
        <dbReference type="ARBA" id="ARBA00008435"/>
    </source>
</evidence>
<dbReference type="FunFam" id="3.40.50.300:FF:001372">
    <property type="entry name" value="ATP-dependent DNA helicase chl1"/>
    <property type="match status" value="1"/>
</dbReference>
<dbReference type="Gene3D" id="1.10.30.20">
    <property type="entry name" value="Bacterial XPD DNA helicase, FeS cluster domain"/>
    <property type="match status" value="1"/>
</dbReference>
<dbReference type="InterPro" id="IPR027417">
    <property type="entry name" value="P-loop_NTPase"/>
</dbReference>
<sequence>MQNDIQTKKNDYNHPYQPYDIQIDFMNAVNETLNGGYKIGIFESPTGTGKTLSLICSTVTWLRSHYSAESGSNGNGDKEEEDDDEPAWVKESYNNMVNKQKLDAAKAYEENLSKIAANPNLKTIKTEDNTTKRHKRFKRVEIDATEDENFLPNDYHSDDESAIEKSQTLKEKNDAISSEIQMMLKNINKQDRDDGSNSEKDVKVLFASRTHSQLSQFSSQLTLPHFPSSIVGIEEHLKYLSLGSRKQLCIHEKVSKMSDVSLMNEACLDLQKQESKHKCEFFSSQKDHDMQNRIIEFRDHIFSKVQDIEDLNSVGKNLGVCPYYSTRKAIPGSEVITLPYQLLLQKSSRDALNISIKDCVVVIDEAHNLLDTIISLHSVAVTIDEFSACKKALKRYLGKFSRRLNGGNRVNIIKITKFIDLFLKYVDSCDKKVPGKEIDLLDVFKGTTGDMLNIRKLEKYLTVSKIAFKIESYMEKQDQSSTPTLFKVIEFLKAVSYPSKEGKFFFDVKNDVVSLNYMLLDPSQIFKEIVEEVKCVILAGGTMEPVEDYTNYLFPYLEPSKVNKFSCGHIIPKENLNVFIIDKNKSEFEFSFGKRQDNLMKEDFGRSLCSLMKNVPAGMVVFLPSYKFLADIVSVWKKSNIWNEINFIKKVFMESATTDVLEDYSLNVAEGKGSLLLSVVGGRLSEGINFSDDLARAVVMVGLPFPNVFSDELVSRKRYIESQVLEKTGDKRQAIEATKSFYENICMRAVNQSVGRSIRHRGDYSTIYFFDKRYHTPRIRSKLSNWIKERVSETSSFDSILKETNSFFREKKRK</sequence>
<dbReference type="GO" id="GO:0005524">
    <property type="term" value="F:ATP binding"/>
    <property type="evidence" value="ECO:0007669"/>
    <property type="project" value="UniProtKB-KW"/>
</dbReference>
<dbReference type="SUPFAM" id="SSF52540">
    <property type="entry name" value="P-loop containing nucleoside triphosphate hydrolases"/>
    <property type="match status" value="2"/>
</dbReference>
<dbReference type="EMBL" id="CAIF01000028">
    <property type="protein sequence ID" value="CCH41762.1"/>
    <property type="molecule type" value="Genomic_DNA"/>
</dbReference>